<protein>
    <submittedName>
        <fullName evidence="2">Uncharacterized protein</fullName>
    </submittedName>
</protein>
<feature type="region of interest" description="Disordered" evidence="1">
    <location>
        <begin position="139"/>
        <end position="173"/>
    </location>
</feature>
<evidence type="ECO:0000313" key="2">
    <source>
        <dbReference type="EMBL" id="KAK7590872.1"/>
    </source>
</evidence>
<feature type="compositionally biased region" description="Basic and acidic residues" evidence="1">
    <location>
        <begin position="142"/>
        <end position="158"/>
    </location>
</feature>
<proteinExistence type="predicted"/>
<dbReference type="SUPFAM" id="SSF52087">
    <property type="entry name" value="CRAL/TRIO domain"/>
    <property type="match status" value="1"/>
</dbReference>
<evidence type="ECO:0000313" key="3">
    <source>
        <dbReference type="Proteomes" id="UP001367676"/>
    </source>
</evidence>
<name>A0AAN9TGB5_9HEMI</name>
<comment type="caution">
    <text evidence="2">The sequence shown here is derived from an EMBL/GenBank/DDBJ whole genome shotgun (WGS) entry which is preliminary data.</text>
</comment>
<sequence length="173" mass="19918">MSGTLNTCEEEYAKDPNIKPEDIRSLKQWLEKEPHLPKVKAMQVKSMLTLIMEQGICPGYAFIFDFEGYGFSHMASVNLLLLKKLAYFSQIHIYNSTETLCNHFGSENIPVEMGGQLPQTRDELTKNFKKRFDLLSNDVQEEQDRRADDSLRNVRKQNDSSPSYGSFKKISID</sequence>
<dbReference type="EMBL" id="JBBCAQ010000022">
    <property type="protein sequence ID" value="KAK7590872.1"/>
    <property type="molecule type" value="Genomic_DNA"/>
</dbReference>
<gene>
    <name evidence="2" type="ORF">V9T40_002485</name>
</gene>
<organism evidence="2 3">
    <name type="scientific">Parthenolecanium corni</name>
    <dbReference type="NCBI Taxonomy" id="536013"/>
    <lineage>
        <taxon>Eukaryota</taxon>
        <taxon>Metazoa</taxon>
        <taxon>Ecdysozoa</taxon>
        <taxon>Arthropoda</taxon>
        <taxon>Hexapoda</taxon>
        <taxon>Insecta</taxon>
        <taxon>Pterygota</taxon>
        <taxon>Neoptera</taxon>
        <taxon>Paraneoptera</taxon>
        <taxon>Hemiptera</taxon>
        <taxon>Sternorrhyncha</taxon>
        <taxon>Coccoidea</taxon>
        <taxon>Coccidae</taxon>
        <taxon>Parthenolecanium</taxon>
    </lineage>
</organism>
<accession>A0AAN9TGB5</accession>
<dbReference type="AlphaFoldDB" id="A0AAN9TGB5"/>
<dbReference type="Proteomes" id="UP001367676">
    <property type="component" value="Unassembled WGS sequence"/>
</dbReference>
<dbReference type="InterPro" id="IPR036865">
    <property type="entry name" value="CRAL-TRIO_dom_sf"/>
</dbReference>
<reference evidence="2 3" key="1">
    <citation type="submission" date="2024-03" db="EMBL/GenBank/DDBJ databases">
        <title>Adaptation during the transition from Ophiocordyceps entomopathogen to insect associate is accompanied by gene loss and intensified selection.</title>
        <authorList>
            <person name="Ward C.M."/>
            <person name="Onetto C.A."/>
            <person name="Borneman A.R."/>
        </authorList>
    </citation>
    <scope>NUCLEOTIDE SEQUENCE [LARGE SCALE GENOMIC DNA]</scope>
    <source>
        <strain evidence="2">AWRI1</strain>
        <tissue evidence="2">Single Adult Female</tissue>
    </source>
</reference>
<evidence type="ECO:0000256" key="1">
    <source>
        <dbReference type="SAM" id="MobiDB-lite"/>
    </source>
</evidence>
<keyword evidence="3" id="KW-1185">Reference proteome</keyword>